<dbReference type="Gene3D" id="3.10.20.310">
    <property type="entry name" value="membrane protein fhac"/>
    <property type="match status" value="1"/>
</dbReference>
<dbReference type="OrthoDB" id="5290098at2"/>
<dbReference type="eggNOG" id="COG4775">
    <property type="taxonomic scope" value="Bacteria"/>
</dbReference>
<dbReference type="PANTHER" id="PTHR14226">
    <property type="entry name" value="NEUROPATHY TARGET ESTERASE/SWISS CHEESE D.MELANOGASTER"/>
    <property type="match status" value="1"/>
</dbReference>
<dbReference type="HOGENOM" id="CLU_014750_1_0_7"/>
<dbReference type="PANTHER" id="PTHR14226:SF29">
    <property type="entry name" value="NEUROPATHY TARGET ESTERASE SWS"/>
    <property type="match status" value="1"/>
</dbReference>
<keyword evidence="2 6" id="KW-0378">Hydrolase</keyword>
<dbReference type="Gene3D" id="2.40.160.50">
    <property type="entry name" value="membrane protein fhac: a member of the omp85/tpsb transporter family"/>
    <property type="match status" value="1"/>
</dbReference>
<evidence type="ECO:0000256" key="4">
    <source>
        <dbReference type="ARBA" id="ARBA00023098"/>
    </source>
</evidence>
<accession>H1FS11</accession>
<dbReference type="PATRIC" id="fig|929558.5.peg.2557"/>
<evidence type="ECO:0000259" key="7">
    <source>
        <dbReference type="PROSITE" id="PS51635"/>
    </source>
</evidence>
<gene>
    <name evidence="8" type="ORF">SMGD1_2569</name>
</gene>
<dbReference type="GO" id="GO:0016042">
    <property type="term" value="P:lipid catabolic process"/>
    <property type="evidence" value="ECO:0007669"/>
    <property type="project" value="UniProtKB-UniRule"/>
</dbReference>
<feature type="domain" description="PNPLA" evidence="7">
    <location>
        <begin position="24"/>
        <end position="217"/>
    </location>
</feature>
<sequence>MKILLILALIFGVVLGQDRPKIALVLSGGGARGGAHVGVLKVLEENKIPVDIIVGTSMGSFVGGLYASGRSADDIEQMLVSSDWKNYIRTDFDRADTPMRVKEVEYIYQGRLGLGIDSKNSIVLPTGVLKRQPLLLKFMAETQHAQNIIDFDDLAIPFRAVATNIANGDPVVLKSGSLAKAIYASSSIPGGLQPINIDGIDLVDGGVSDNLPVQLAKDMGADIIIAVDVSENFDEKIDVNSYFVVLGQMVNILMRKNANESILKLSDKDILLTPDLTDFSGLDADKYASIIQKGADVTRNAYDSKLKHLSISNADYEEYKKKYRVLKEFSAPIIDAIEIDNPTYISNESILRRIKIKVGDRLDENVLRANLMHIYNMTIFDSVEYTLKKVEGKNILVITTTPSWNNHGEMRFAIGVEDDFKGHSSYSLKAGYTMFGLNSYGGEWKNDIEIGRRQRAYTEIFQPLDTMQRYYLRPSLVYDNVIEFVPYGSGTVELETKRYGTSLGIGAHVTTDYEFEVGAGAFKDSLEVSIVSGSYAKYQARPIYASFLVDNLDNLNFPNTGLKSMLKWTKEMKELGSDYEHEKIYFDIEKPITFNSHNITTYLQFGTTYNNNNDKSTLNLNDKFILGGLFNMSAYKPYSIVGNHMALGVVKYRYQLKDGGFFGTLDAPLYTGFSLEIGDAWDDGIHRNINDLKKSVSVYVAADTFLGPFYLAYASSEDGENSFYLYLGEKF</sequence>
<dbReference type="Proteomes" id="UP000006431">
    <property type="component" value="Unassembled WGS sequence"/>
</dbReference>
<keyword evidence="9" id="KW-1185">Reference proteome</keyword>
<dbReference type="STRING" id="929558.SMGD1_2569"/>
<keyword evidence="4 6" id="KW-0443">Lipid metabolism</keyword>
<accession>B6BK00</accession>
<organism evidence="8 9">
    <name type="scientific">Sulfurimonas gotlandica (strain DSM 19862 / JCM 16533 / GD1)</name>
    <dbReference type="NCBI Taxonomy" id="929558"/>
    <lineage>
        <taxon>Bacteria</taxon>
        <taxon>Pseudomonadati</taxon>
        <taxon>Campylobacterota</taxon>
        <taxon>Epsilonproteobacteria</taxon>
        <taxon>Campylobacterales</taxon>
        <taxon>Sulfurimonadaceae</taxon>
        <taxon>Sulfurimonas</taxon>
    </lineage>
</organism>
<dbReference type="AlphaFoldDB" id="B6BK00"/>
<dbReference type="PROSITE" id="PS51635">
    <property type="entry name" value="PNPLA"/>
    <property type="match status" value="1"/>
</dbReference>
<comment type="subcellular location">
    <subcellularLocation>
        <location evidence="1">Membrane</location>
    </subcellularLocation>
</comment>
<dbReference type="eggNOG" id="COG1752">
    <property type="taxonomic scope" value="Bacteria"/>
</dbReference>
<protein>
    <submittedName>
        <fullName evidence="8">Phospholipase, patatin family</fullName>
    </submittedName>
</protein>
<dbReference type="InterPro" id="IPR050301">
    <property type="entry name" value="NTE"/>
</dbReference>
<dbReference type="GO" id="GO:0019867">
    <property type="term" value="C:outer membrane"/>
    <property type="evidence" value="ECO:0007669"/>
    <property type="project" value="InterPro"/>
</dbReference>
<dbReference type="SUPFAM" id="SSF52151">
    <property type="entry name" value="FabD/lysophospholipase-like"/>
    <property type="match status" value="1"/>
</dbReference>
<evidence type="ECO:0000313" key="9">
    <source>
        <dbReference type="Proteomes" id="UP000006431"/>
    </source>
</evidence>
<reference evidence="8 9" key="1">
    <citation type="journal article" date="2012" name="Proc. Natl. Acad. Sci. U.S.A.">
        <title>Genome and physiology of a model Epsilonproteobacterium responsible for sulfide detoxification in marine oxygen depletion zones.</title>
        <authorList>
            <person name="Grote J."/>
            <person name="Schott T."/>
            <person name="Bruckner C.G."/>
            <person name="Glockner F.O."/>
            <person name="Jost G."/>
            <person name="Teeling H."/>
            <person name="Labrenz M."/>
            <person name="Jurgens K."/>
        </authorList>
    </citation>
    <scope>NUCLEOTIDE SEQUENCE [LARGE SCALE GENOMIC DNA]</scope>
    <source>
        <strain evidence="8 9">GD1</strain>
    </source>
</reference>
<evidence type="ECO:0000313" key="8">
    <source>
        <dbReference type="EMBL" id="EHP31091.1"/>
    </source>
</evidence>
<comment type="caution">
    <text evidence="8">The sequence shown here is derived from an EMBL/GenBank/DDBJ whole genome shotgun (WGS) entry which is preliminary data.</text>
</comment>
<evidence type="ECO:0000256" key="5">
    <source>
        <dbReference type="ARBA" id="ARBA00023136"/>
    </source>
</evidence>
<dbReference type="GO" id="GO:0016787">
    <property type="term" value="F:hydrolase activity"/>
    <property type="evidence" value="ECO:0007669"/>
    <property type="project" value="UniProtKB-UniRule"/>
</dbReference>
<keyword evidence="3 6" id="KW-0442">Lipid degradation</keyword>
<evidence type="ECO:0000256" key="1">
    <source>
        <dbReference type="ARBA" id="ARBA00004370"/>
    </source>
</evidence>
<evidence type="ECO:0000256" key="2">
    <source>
        <dbReference type="ARBA" id="ARBA00022801"/>
    </source>
</evidence>
<feature type="short sequence motif" description="DGA/G" evidence="6">
    <location>
        <begin position="204"/>
        <end position="206"/>
    </location>
</feature>
<dbReference type="InterPro" id="IPR002641">
    <property type="entry name" value="PNPLA_dom"/>
</dbReference>
<dbReference type="EMBL" id="AFRZ01000001">
    <property type="protein sequence ID" value="EHP31091.1"/>
    <property type="molecule type" value="Genomic_DNA"/>
</dbReference>
<dbReference type="Gene3D" id="3.40.1090.10">
    <property type="entry name" value="Cytosolic phospholipase A2 catalytic domain"/>
    <property type="match status" value="2"/>
</dbReference>
<proteinExistence type="predicted"/>
<feature type="short sequence motif" description="GXGXXG" evidence="6">
    <location>
        <begin position="28"/>
        <end position="33"/>
    </location>
</feature>
<dbReference type="Pfam" id="PF01103">
    <property type="entry name" value="Omp85"/>
    <property type="match status" value="1"/>
</dbReference>
<feature type="short sequence motif" description="GXSXG" evidence="6">
    <location>
        <begin position="55"/>
        <end position="59"/>
    </location>
</feature>
<evidence type="ECO:0000256" key="6">
    <source>
        <dbReference type="PROSITE-ProRule" id="PRU01161"/>
    </source>
</evidence>
<name>B6BK00_SULGG</name>
<feature type="active site" description="Nucleophile" evidence="6">
    <location>
        <position position="57"/>
    </location>
</feature>
<dbReference type="Pfam" id="PF01734">
    <property type="entry name" value="Patatin"/>
    <property type="match status" value="1"/>
</dbReference>
<dbReference type="RefSeq" id="WP_008337589.1">
    <property type="nucleotide sequence ID" value="NZ_AFRZ01000001.1"/>
</dbReference>
<feature type="active site" description="Proton acceptor" evidence="6">
    <location>
        <position position="204"/>
    </location>
</feature>
<dbReference type="InterPro" id="IPR000184">
    <property type="entry name" value="Bac_surfAg_D15"/>
</dbReference>
<dbReference type="InterPro" id="IPR016035">
    <property type="entry name" value="Acyl_Trfase/lysoPLipase"/>
</dbReference>
<keyword evidence="5" id="KW-0472">Membrane</keyword>
<evidence type="ECO:0000256" key="3">
    <source>
        <dbReference type="ARBA" id="ARBA00022963"/>
    </source>
</evidence>
<dbReference type="CDD" id="cd07205">
    <property type="entry name" value="Pat_PNPLA6_PNPLA7_NTE1_like"/>
    <property type="match status" value="1"/>
</dbReference>